<comment type="caution">
    <text evidence="1">The sequence shown here is derived from an EMBL/GenBank/DDBJ whole genome shotgun (WGS) entry which is preliminary data.</text>
</comment>
<sequence>MAFKEILSGLQNCFVRQIDVPERVVLENFFFSEKRFFGDGVFGFNGKDLANAVFQKAVNIGDILQVTMQTSEGGRAAEKFVYHGSGEISGSHVFDLEFGDQLKLETNDILSWRKVRREEQIAFQVDRQDQVEL</sequence>
<evidence type="ECO:0000313" key="1">
    <source>
        <dbReference type="EMBL" id="OGY13667.1"/>
    </source>
</evidence>
<dbReference type="EMBL" id="MHCC01000012">
    <property type="protein sequence ID" value="OGY13667.1"/>
    <property type="molecule type" value="Genomic_DNA"/>
</dbReference>
<dbReference type="Proteomes" id="UP000178659">
    <property type="component" value="Unassembled WGS sequence"/>
</dbReference>
<name>A0A1G1VE97_9BACT</name>
<organism evidence="1 2">
    <name type="scientific">Candidatus Blackburnbacteria bacterium RIFCSPLOWO2_01_FULL_40_20</name>
    <dbReference type="NCBI Taxonomy" id="1797519"/>
    <lineage>
        <taxon>Bacteria</taxon>
        <taxon>Candidatus Blackburniibacteriota</taxon>
    </lineage>
</organism>
<protein>
    <submittedName>
        <fullName evidence="1">Uncharacterized protein</fullName>
    </submittedName>
</protein>
<evidence type="ECO:0000313" key="2">
    <source>
        <dbReference type="Proteomes" id="UP000178659"/>
    </source>
</evidence>
<proteinExistence type="predicted"/>
<gene>
    <name evidence="1" type="ORF">A3A77_01280</name>
</gene>
<dbReference type="AlphaFoldDB" id="A0A1G1VE97"/>
<reference evidence="1 2" key="1">
    <citation type="journal article" date="2016" name="Nat. Commun.">
        <title>Thousands of microbial genomes shed light on interconnected biogeochemical processes in an aquifer system.</title>
        <authorList>
            <person name="Anantharaman K."/>
            <person name="Brown C.T."/>
            <person name="Hug L.A."/>
            <person name="Sharon I."/>
            <person name="Castelle C.J."/>
            <person name="Probst A.J."/>
            <person name="Thomas B.C."/>
            <person name="Singh A."/>
            <person name="Wilkins M.J."/>
            <person name="Karaoz U."/>
            <person name="Brodie E.L."/>
            <person name="Williams K.H."/>
            <person name="Hubbard S.S."/>
            <person name="Banfield J.F."/>
        </authorList>
    </citation>
    <scope>NUCLEOTIDE SEQUENCE [LARGE SCALE GENOMIC DNA]</scope>
</reference>
<accession>A0A1G1VE97</accession>